<dbReference type="SUPFAM" id="SSF50978">
    <property type="entry name" value="WD40 repeat-like"/>
    <property type="match status" value="1"/>
</dbReference>
<dbReference type="InterPro" id="IPR000008">
    <property type="entry name" value="C2_dom"/>
</dbReference>
<evidence type="ECO:0000256" key="2">
    <source>
        <dbReference type="ARBA" id="ARBA00022552"/>
    </source>
</evidence>
<dbReference type="SMART" id="SM00239">
    <property type="entry name" value="C2"/>
    <property type="match status" value="1"/>
</dbReference>
<evidence type="ECO:0000259" key="8">
    <source>
        <dbReference type="PROSITE" id="PS50004"/>
    </source>
</evidence>
<dbReference type="GO" id="GO:0006364">
    <property type="term" value="P:rRNA processing"/>
    <property type="evidence" value="ECO:0007669"/>
    <property type="project" value="UniProtKB-KW"/>
</dbReference>
<dbReference type="PROSITE" id="PS50294">
    <property type="entry name" value="WD_REPEATS_REGION"/>
    <property type="match status" value="2"/>
</dbReference>
<dbReference type="CDD" id="cd00200">
    <property type="entry name" value="WD40"/>
    <property type="match status" value="1"/>
</dbReference>
<dbReference type="Gene3D" id="2.130.10.10">
    <property type="entry name" value="YVTN repeat-like/Quinoprotein amine dehydrogenase"/>
    <property type="match status" value="1"/>
</dbReference>
<dbReference type="PROSITE" id="PS50004">
    <property type="entry name" value="C2"/>
    <property type="match status" value="1"/>
</dbReference>
<keyword evidence="5" id="KW-0539">Nucleus</keyword>
<feature type="domain" description="C2" evidence="8">
    <location>
        <begin position="38"/>
        <end position="156"/>
    </location>
</feature>
<evidence type="ECO:0000256" key="5">
    <source>
        <dbReference type="ARBA" id="ARBA00023242"/>
    </source>
</evidence>
<dbReference type="PROSITE" id="PS00678">
    <property type="entry name" value="WD_REPEATS_1"/>
    <property type="match status" value="1"/>
</dbReference>
<keyword evidence="3 6" id="KW-0853">WD repeat</keyword>
<dbReference type="InterPro" id="IPR019775">
    <property type="entry name" value="WD40_repeat_CS"/>
</dbReference>
<dbReference type="InterPro" id="IPR018983">
    <property type="entry name" value="U3_snoRNA-assocProt_15_C"/>
</dbReference>
<dbReference type="Pfam" id="PF09384">
    <property type="entry name" value="UTP15_C"/>
    <property type="match status" value="1"/>
</dbReference>
<dbReference type="OrthoDB" id="270970at2759"/>
<evidence type="ECO:0000256" key="4">
    <source>
        <dbReference type="ARBA" id="ARBA00022737"/>
    </source>
</evidence>
<dbReference type="Proteomes" id="UP000827724">
    <property type="component" value="Unassembled WGS sequence"/>
</dbReference>
<feature type="compositionally biased region" description="Polar residues" evidence="7">
    <location>
        <begin position="554"/>
        <end position="570"/>
    </location>
</feature>
<evidence type="ECO:0000256" key="1">
    <source>
        <dbReference type="ARBA" id="ARBA00004604"/>
    </source>
</evidence>
<comment type="caution">
    <text evidence="9">The sequence shown here is derived from an EMBL/GenBank/DDBJ whole genome shotgun (WGS) entry which is preliminary data.</text>
</comment>
<protein>
    <recommendedName>
        <fullName evidence="8">C2 domain-containing protein</fullName>
    </recommendedName>
</protein>
<accession>A0A9P8QQG9</accession>
<evidence type="ECO:0000256" key="7">
    <source>
        <dbReference type="SAM" id="MobiDB-lite"/>
    </source>
</evidence>
<evidence type="ECO:0000313" key="9">
    <source>
        <dbReference type="EMBL" id="KAH6609655.1"/>
    </source>
</evidence>
<dbReference type="Pfam" id="PF00168">
    <property type="entry name" value="C2"/>
    <property type="match status" value="1"/>
</dbReference>
<proteinExistence type="predicted"/>
<dbReference type="PROSITE" id="PS50082">
    <property type="entry name" value="WD_REPEATS_2"/>
    <property type="match status" value="3"/>
</dbReference>
<feature type="compositionally biased region" description="Basic and acidic residues" evidence="7">
    <location>
        <begin position="739"/>
        <end position="753"/>
    </location>
</feature>
<feature type="compositionally biased region" description="Basic and acidic residues" evidence="7">
    <location>
        <begin position="612"/>
        <end position="631"/>
    </location>
</feature>
<gene>
    <name evidence="9" type="ORF">Trco_003001</name>
</gene>
<dbReference type="GO" id="GO:0005730">
    <property type="term" value="C:nucleolus"/>
    <property type="evidence" value="ECO:0007669"/>
    <property type="project" value="UniProtKB-SubCell"/>
</dbReference>
<organism evidence="9 10">
    <name type="scientific">Trichoderma cornu-damae</name>
    <dbReference type="NCBI Taxonomy" id="654480"/>
    <lineage>
        <taxon>Eukaryota</taxon>
        <taxon>Fungi</taxon>
        <taxon>Dikarya</taxon>
        <taxon>Ascomycota</taxon>
        <taxon>Pezizomycotina</taxon>
        <taxon>Sordariomycetes</taxon>
        <taxon>Hypocreomycetidae</taxon>
        <taxon>Hypocreales</taxon>
        <taxon>Hypocreaceae</taxon>
        <taxon>Trichoderma</taxon>
    </lineage>
</organism>
<name>A0A9P8QQG9_9HYPO</name>
<evidence type="ECO:0000256" key="6">
    <source>
        <dbReference type="PROSITE-ProRule" id="PRU00221"/>
    </source>
</evidence>
<dbReference type="SMART" id="SM00320">
    <property type="entry name" value="WD40"/>
    <property type="match status" value="6"/>
</dbReference>
<dbReference type="InterPro" id="IPR015943">
    <property type="entry name" value="WD40/YVTN_repeat-like_dom_sf"/>
</dbReference>
<dbReference type="EMBL" id="JAIWOZ010000002">
    <property type="protein sequence ID" value="KAH6609655.1"/>
    <property type="molecule type" value="Genomic_DNA"/>
</dbReference>
<dbReference type="PANTHER" id="PTHR19924">
    <property type="entry name" value="UTP15 U3 SMALL NUCLEOLAR RNA-ASSOCIATED PROTEIN 15 FAMILY MEMBER"/>
    <property type="match status" value="1"/>
</dbReference>
<dbReference type="Pfam" id="PF00400">
    <property type="entry name" value="WD40"/>
    <property type="match status" value="3"/>
</dbReference>
<dbReference type="Gene3D" id="2.60.40.150">
    <property type="entry name" value="C2 domain"/>
    <property type="match status" value="1"/>
</dbReference>
<sequence>MEVSNPLPSKNTRGSALASLLQPTMAMSTASKSFALNGPHTAGLFADMTVDGPVIGTLVAIVDRAKNLPNRKTIGKQDPYCAARLGKEAKKTATDVRGGQTPKDQELRFTVHDSADYYQLKVSVFTDDKKTDLIGEAWIDLKAIIIPGGGQNDVWQTLTCRGKYAGEIRLEITFYDARPKPEKPAARPRHSVGAEQESSPPKRKEIVKRRPLPTDPVTGEVTANVPAQAPPPSDYHQASPRPLGKAGSHSPYGSTHSLHETAEYGTPTHGSTRSRHADHYSHSPGGAQGHPGSGRVEGPRQPRPTRQDSYERERGYSQKIPVSPYDQHDARGGGYSLAGEAYETALADDAAQYSSPHHAGPRQAAPPPPAHRSRHSASQEGLQRRSDEPSPQRAIPPASMRSDVLKNGAQRNTTPTYPGRPQFRPYDPSMAAQPPIQKAIAYEPYNSYDAYDAQYRSMQPTVEDVPESPTGSMRNRPRRSSSRIPSLDEIVYDTAPIPMSTGLSRSPGGGGGGGGGGPAGFLSQSPGAYPTYQEQPPPNPNSVSPLSSRDYTESPGQMTHHSWSSQSQRPGQPREHETTYIQSSTSYGLPALPPSLAPGVDPNMAQEMSNRAYEERRRMVNASVRDRHRSEPPPPPPPPSSYEPAYGTSPQAYESYDKRRSGTYAGGPEAHAQGYRDASPNPQHRIRRKSVSPAPAPSDRKRHSDVPFSPDSYDAFNPGVSSRGGSPGLDQSDPPSKIVTHDGREIDPSDHLPVESWAPEPEPKSSQEPAQSRTRPALSGAQPMPPSGRRPLRISMARTSQAMVPSNAYGYSEGPRAPPAQGGRQRLQKRTQRHSMGPTTSAPNHLGPIAPDNFRDGPNQYSSTLSRAGAWGYPNEGYTQQNRGGNQGPPIPAKVPLPIMSGANGGAEDMALIQEMQKIDIGTGRVKLASGPAPLTAEQRYWKSFKNQLLIPSPTNFPITHVSSSSDCFAVTTGTRVQIYSTRGRKLLKTITRFGDVARSGEIRRDGRVLVAGDDTGRIQVFDVNSRAILRTWLEHKQPVWTTRFSPVELTTVLSTSDDKTVRLWDLPSSEPTSTFVGHADYVRTGSFMPGTMANMVVSGSYDSTVKLWDPRTGNNPAVMTFKHAAPVESVLPLPTGTTVLAAAGSAVSVLDLVAARPLHLITNHQKTVTSMSLASGGRRLVTGSLEGHVKMFETTGWNVVNSIKYQAPILSVCVIPSSDASEAGDRHLAVGMQSGVLSIRTRLTGAEAARERQREKEMEALVSGTIDSLDAKKQKRKRRIEATKRLDLLGESADVVIANEGRAGKKKERPWQADLRHARYSKALDQVVDRSSPEYAPLNVLTLLLALRHRSAMRDALENRDEQTVQPVLKWVCGHICDPRYVSVCVEVGIHLLDLYAEYVGASAELHQGFKTLHRRVKLEVERAQIACQSEGMLESLVMGAM</sequence>
<reference evidence="9" key="1">
    <citation type="submission" date="2021-08" db="EMBL/GenBank/DDBJ databases">
        <title>Chromosome-Level Trichoderma cornu-damae using Hi-C Data.</title>
        <authorList>
            <person name="Kim C.S."/>
        </authorList>
    </citation>
    <scope>NUCLEOTIDE SEQUENCE</scope>
    <source>
        <strain evidence="9">KA19-0412C</strain>
    </source>
</reference>
<feature type="repeat" description="WD" evidence="6">
    <location>
        <begin position="1033"/>
        <end position="1075"/>
    </location>
</feature>
<evidence type="ECO:0000313" key="10">
    <source>
        <dbReference type="Proteomes" id="UP000827724"/>
    </source>
</evidence>
<dbReference type="InterPro" id="IPR035892">
    <property type="entry name" value="C2_domain_sf"/>
</dbReference>
<evidence type="ECO:0000256" key="3">
    <source>
        <dbReference type="ARBA" id="ARBA00022574"/>
    </source>
</evidence>
<dbReference type="GO" id="GO:0045943">
    <property type="term" value="P:positive regulation of transcription by RNA polymerase I"/>
    <property type="evidence" value="ECO:0007669"/>
    <property type="project" value="TreeGrafter"/>
</dbReference>
<dbReference type="PANTHER" id="PTHR19924:SF26">
    <property type="entry name" value="U3 SMALL NUCLEOLAR RNA-ASSOCIATED PROTEIN 15 HOMOLOG"/>
    <property type="match status" value="1"/>
</dbReference>
<dbReference type="InterPro" id="IPR001680">
    <property type="entry name" value="WD40_rpt"/>
</dbReference>
<feature type="region of interest" description="Disordered" evidence="7">
    <location>
        <begin position="454"/>
        <end position="866"/>
    </location>
</feature>
<feature type="compositionally biased region" description="Basic and acidic residues" evidence="7">
    <location>
        <begin position="297"/>
        <end position="316"/>
    </location>
</feature>
<keyword evidence="10" id="KW-1185">Reference proteome</keyword>
<feature type="compositionally biased region" description="Pro residues" evidence="7">
    <location>
        <begin position="632"/>
        <end position="641"/>
    </location>
</feature>
<feature type="compositionally biased region" description="Gly residues" evidence="7">
    <location>
        <begin position="507"/>
        <end position="519"/>
    </location>
</feature>
<keyword evidence="4" id="KW-0677">Repeat</keyword>
<dbReference type="SUPFAM" id="SSF49562">
    <property type="entry name" value="C2 domain (Calcium/lipid-binding domain, CaLB)"/>
    <property type="match status" value="1"/>
</dbReference>
<feature type="region of interest" description="Disordered" evidence="7">
    <location>
        <begin position="179"/>
        <end position="435"/>
    </location>
</feature>
<feature type="compositionally biased region" description="Polar residues" evidence="7">
    <location>
        <begin position="764"/>
        <end position="774"/>
    </location>
</feature>
<keyword evidence="2" id="KW-0698">rRNA processing</keyword>
<feature type="repeat" description="WD" evidence="6">
    <location>
        <begin position="1162"/>
        <end position="1203"/>
    </location>
</feature>
<comment type="subcellular location">
    <subcellularLocation>
        <location evidence="1">Nucleus</location>
        <location evidence="1">Nucleolus</location>
    </subcellularLocation>
</comment>
<feature type="repeat" description="WD" evidence="6">
    <location>
        <begin position="1076"/>
        <end position="1119"/>
    </location>
</feature>
<dbReference type="InterPro" id="IPR036322">
    <property type="entry name" value="WD40_repeat_dom_sf"/>
</dbReference>